<dbReference type="RefSeq" id="WP_345734774.1">
    <property type="nucleotide sequence ID" value="NZ_BAABIA010000001.1"/>
</dbReference>
<keyword evidence="1" id="KW-0812">Transmembrane</keyword>
<dbReference type="PROSITE" id="PS51257">
    <property type="entry name" value="PROKAR_LIPOPROTEIN"/>
    <property type="match status" value="1"/>
</dbReference>
<evidence type="ECO:0000313" key="3">
    <source>
        <dbReference type="Proteomes" id="UP001499852"/>
    </source>
</evidence>
<keyword evidence="3" id="KW-1185">Reference proteome</keyword>
<name>A0ABP9NTU4_9BACT</name>
<evidence type="ECO:0008006" key="4">
    <source>
        <dbReference type="Google" id="ProtNLM"/>
    </source>
</evidence>
<organism evidence="2 3">
    <name type="scientific">Prosthecobacter algae</name>
    <dbReference type="NCBI Taxonomy" id="1144682"/>
    <lineage>
        <taxon>Bacteria</taxon>
        <taxon>Pseudomonadati</taxon>
        <taxon>Verrucomicrobiota</taxon>
        <taxon>Verrucomicrobiia</taxon>
        <taxon>Verrucomicrobiales</taxon>
        <taxon>Verrucomicrobiaceae</taxon>
        <taxon>Prosthecobacter</taxon>
    </lineage>
</organism>
<evidence type="ECO:0000313" key="2">
    <source>
        <dbReference type="EMBL" id="GAA5133982.1"/>
    </source>
</evidence>
<keyword evidence="1" id="KW-0472">Membrane</keyword>
<comment type="caution">
    <text evidence="2">The sequence shown here is derived from an EMBL/GenBank/DDBJ whole genome shotgun (WGS) entry which is preliminary data.</text>
</comment>
<keyword evidence="1" id="KW-1133">Transmembrane helix</keyword>
<accession>A0ABP9NTU4</accession>
<dbReference type="EMBL" id="BAABIA010000001">
    <property type="protein sequence ID" value="GAA5133982.1"/>
    <property type="molecule type" value="Genomic_DNA"/>
</dbReference>
<protein>
    <recommendedName>
        <fullName evidence="4">Type II secretion system (T2SS) protein M subtype b</fullName>
    </recommendedName>
</protein>
<gene>
    <name evidence="2" type="ORF">GCM10023213_04770</name>
</gene>
<evidence type="ECO:0000256" key="1">
    <source>
        <dbReference type="SAM" id="Phobius"/>
    </source>
</evidence>
<sequence>MNPKQLACVVLMMFIGCVTYFGQIVHKKVGAMKKSADMAAQDAFSAEGARQTAEILTARTKAETEEVRRFLQAWSPHVDKAQTEQEVESTIEFSLRERGISLVRSRKTEVKTSRDNKVIPKTVLTTVVIEDEFAKVLNWLGDVEKRLPLARVKTCRITGGSTARQLRLDVSFETPLINLASDPSASEKTKKKA</sequence>
<dbReference type="Proteomes" id="UP001499852">
    <property type="component" value="Unassembled WGS sequence"/>
</dbReference>
<reference evidence="3" key="1">
    <citation type="journal article" date="2019" name="Int. J. Syst. Evol. Microbiol.">
        <title>The Global Catalogue of Microorganisms (GCM) 10K type strain sequencing project: providing services to taxonomists for standard genome sequencing and annotation.</title>
        <authorList>
            <consortium name="The Broad Institute Genomics Platform"/>
            <consortium name="The Broad Institute Genome Sequencing Center for Infectious Disease"/>
            <person name="Wu L."/>
            <person name="Ma J."/>
        </authorList>
    </citation>
    <scope>NUCLEOTIDE SEQUENCE [LARGE SCALE GENOMIC DNA]</scope>
    <source>
        <strain evidence="3">JCM 18053</strain>
    </source>
</reference>
<proteinExistence type="predicted"/>
<feature type="transmembrane region" description="Helical" evidence="1">
    <location>
        <begin position="6"/>
        <end position="25"/>
    </location>
</feature>